<reference evidence="3 4" key="1">
    <citation type="journal article" date="2016" name="Nat. Commun.">
        <title>Thousands of microbial genomes shed light on interconnected biogeochemical processes in an aquifer system.</title>
        <authorList>
            <person name="Anantharaman K."/>
            <person name="Brown C.T."/>
            <person name="Hug L.A."/>
            <person name="Sharon I."/>
            <person name="Castelle C.J."/>
            <person name="Probst A.J."/>
            <person name="Thomas B.C."/>
            <person name="Singh A."/>
            <person name="Wilkins M.J."/>
            <person name="Karaoz U."/>
            <person name="Brodie E.L."/>
            <person name="Williams K.H."/>
            <person name="Hubbard S.S."/>
            <person name="Banfield J.F."/>
        </authorList>
    </citation>
    <scope>NUCLEOTIDE SEQUENCE [LARGE SCALE GENOMIC DNA]</scope>
</reference>
<evidence type="ECO:0000256" key="1">
    <source>
        <dbReference type="SAM" id="Phobius"/>
    </source>
</evidence>
<evidence type="ECO:0000259" key="2">
    <source>
        <dbReference type="SMART" id="SM00014"/>
    </source>
</evidence>
<dbReference type="EMBL" id="MHKX01000003">
    <property type="protein sequence ID" value="OGY98703.1"/>
    <property type="molecule type" value="Genomic_DNA"/>
</dbReference>
<name>A0A1G2CBB8_9BACT</name>
<feature type="transmembrane region" description="Helical" evidence="1">
    <location>
        <begin position="152"/>
        <end position="170"/>
    </location>
</feature>
<sequence length="195" mass="21231">MMQLDLALFNAIHRFWGTSRALDAVGTFLANTLTYLMVIGMVVFIFYAAHSNRERIFVLAEMLLVFILSRFLITGTIAVLVGRPRPFVTLGFEPPFMPLTSGAFPSGHVSALFAISFIMFGYSTPWGVVYLALSLLVGIGRVFTGLHWPSDVLAAILIGLGSGFLIYKVMATPRAELFSGQDAALTNSSSADKVQ</sequence>
<comment type="caution">
    <text evidence="3">The sequence shown here is derived from an EMBL/GenBank/DDBJ whole genome shotgun (WGS) entry which is preliminary data.</text>
</comment>
<dbReference type="Gene3D" id="1.20.144.10">
    <property type="entry name" value="Phosphatidic acid phosphatase type 2/haloperoxidase"/>
    <property type="match status" value="1"/>
</dbReference>
<protein>
    <recommendedName>
        <fullName evidence="2">Phosphatidic acid phosphatase type 2/haloperoxidase domain-containing protein</fullName>
    </recommendedName>
</protein>
<dbReference type="Proteomes" id="UP000179059">
    <property type="component" value="Unassembled WGS sequence"/>
</dbReference>
<evidence type="ECO:0000313" key="4">
    <source>
        <dbReference type="Proteomes" id="UP000179059"/>
    </source>
</evidence>
<dbReference type="Pfam" id="PF01569">
    <property type="entry name" value="PAP2"/>
    <property type="match status" value="1"/>
</dbReference>
<feature type="transmembrane region" description="Helical" evidence="1">
    <location>
        <begin position="56"/>
        <end position="82"/>
    </location>
</feature>
<feature type="transmembrane region" description="Helical" evidence="1">
    <location>
        <begin position="102"/>
        <end position="121"/>
    </location>
</feature>
<organism evidence="3 4">
    <name type="scientific">Candidatus Liptonbacteria bacterium RIFCSPHIGHO2_01_FULL_57_28</name>
    <dbReference type="NCBI Taxonomy" id="1798647"/>
    <lineage>
        <taxon>Bacteria</taxon>
        <taxon>Candidatus Liptoniibacteriota</taxon>
    </lineage>
</organism>
<gene>
    <name evidence="3" type="ORF">A2855_00480</name>
</gene>
<dbReference type="InterPro" id="IPR036938">
    <property type="entry name" value="PAP2/HPO_sf"/>
</dbReference>
<evidence type="ECO:0000313" key="3">
    <source>
        <dbReference type="EMBL" id="OGY98703.1"/>
    </source>
</evidence>
<dbReference type="PANTHER" id="PTHR14969">
    <property type="entry name" value="SPHINGOSINE-1-PHOSPHATE PHOSPHOHYDROLASE"/>
    <property type="match status" value="1"/>
</dbReference>
<dbReference type="STRING" id="1798647.A2855_00480"/>
<keyword evidence="1" id="KW-1133">Transmembrane helix</keyword>
<dbReference type="SMART" id="SM00014">
    <property type="entry name" value="acidPPc"/>
    <property type="match status" value="1"/>
</dbReference>
<feature type="transmembrane region" description="Helical" evidence="1">
    <location>
        <begin position="128"/>
        <end position="146"/>
    </location>
</feature>
<dbReference type="PANTHER" id="PTHR14969:SF13">
    <property type="entry name" value="AT30094P"/>
    <property type="match status" value="1"/>
</dbReference>
<feature type="transmembrane region" description="Helical" evidence="1">
    <location>
        <begin position="28"/>
        <end position="49"/>
    </location>
</feature>
<dbReference type="AlphaFoldDB" id="A0A1G2CBB8"/>
<feature type="domain" description="Phosphatidic acid phosphatase type 2/haloperoxidase" evidence="2">
    <location>
        <begin position="57"/>
        <end position="167"/>
    </location>
</feature>
<accession>A0A1G2CBB8</accession>
<keyword evidence="1" id="KW-0472">Membrane</keyword>
<keyword evidence="1" id="KW-0812">Transmembrane</keyword>
<dbReference type="SUPFAM" id="SSF48317">
    <property type="entry name" value="Acid phosphatase/Vanadium-dependent haloperoxidase"/>
    <property type="match status" value="1"/>
</dbReference>
<proteinExistence type="predicted"/>
<dbReference type="InterPro" id="IPR000326">
    <property type="entry name" value="PAP2/HPO"/>
</dbReference>